<reference evidence="2 3" key="1">
    <citation type="submission" date="2020-02" db="EMBL/GenBank/DDBJ databases">
        <authorList>
            <person name="Ferguson B K."/>
        </authorList>
    </citation>
    <scope>NUCLEOTIDE SEQUENCE [LARGE SCALE GENOMIC DNA]</scope>
</reference>
<feature type="region of interest" description="Disordered" evidence="1">
    <location>
        <begin position="283"/>
        <end position="304"/>
    </location>
</feature>
<evidence type="ECO:0000313" key="2">
    <source>
        <dbReference type="EMBL" id="CAB0041070.1"/>
    </source>
</evidence>
<keyword evidence="3" id="KW-1185">Reference proteome</keyword>
<sequence length="304" mass="33294">MVLRKKRRCKKNQGGVKWRARLAGFLAKKIREALTAALIQNDVEEAPSAALPSNAEEPSALTLIRDCVEEPPILTLTRDEVIDRVRNRRSAVATSTHTRDDDPIPVLPATTSDPPEIQGLPDMIAVVEVAPHGETEQDKSAVGTQMLEAEATASTSAEILALNEDLPAHADSAVDPCPEEKKKPLDQGVAYAEWRLIPIDIPEPAYRRVKTTDRPTCSRSKTASKPAYNSSKPTTQASRVAVSPGVTYTPTPKAELARRRREEAAKARALLRPPEEVEDIFASGRPVSEAEYSAWKKKTPSRRA</sequence>
<proteinExistence type="predicted"/>
<protein>
    <submittedName>
        <fullName evidence="2">Uncharacterized protein</fullName>
    </submittedName>
</protein>
<feature type="compositionally biased region" description="Basic residues" evidence="1">
    <location>
        <begin position="295"/>
        <end position="304"/>
    </location>
</feature>
<feature type="region of interest" description="Disordered" evidence="1">
    <location>
        <begin position="210"/>
        <end position="267"/>
    </location>
</feature>
<evidence type="ECO:0000256" key="1">
    <source>
        <dbReference type="SAM" id="MobiDB-lite"/>
    </source>
</evidence>
<organism evidence="2 3">
    <name type="scientific">Trichogramma brassicae</name>
    <dbReference type="NCBI Taxonomy" id="86971"/>
    <lineage>
        <taxon>Eukaryota</taxon>
        <taxon>Metazoa</taxon>
        <taxon>Ecdysozoa</taxon>
        <taxon>Arthropoda</taxon>
        <taxon>Hexapoda</taxon>
        <taxon>Insecta</taxon>
        <taxon>Pterygota</taxon>
        <taxon>Neoptera</taxon>
        <taxon>Endopterygota</taxon>
        <taxon>Hymenoptera</taxon>
        <taxon>Apocrita</taxon>
        <taxon>Proctotrupomorpha</taxon>
        <taxon>Chalcidoidea</taxon>
        <taxon>Trichogrammatidae</taxon>
        <taxon>Trichogramma</taxon>
    </lineage>
</organism>
<dbReference type="Proteomes" id="UP000479190">
    <property type="component" value="Unassembled WGS sequence"/>
</dbReference>
<dbReference type="AlphaFoldDB" id="A0A6H5IVG0"/>
<dbReference type="EMBL" id="CADCXV010001086">
    <property type="protein sequence ID" value="CAB0041070.1"/>
    <property type="molecule type" value="Genomic_DNA"/>
</dbReference>
<evidence type="ECO:0000313" key="3">
    <source>
        <dbReference type="Proteomes" id="UP000479190"/>
    </source>
</evidence>
<feature type="compositionally biased region" description="Basic and acidic residues" evidence="1">
    <location>
        <begin position="255"/>
        <end position="266"/>
    </location>
</feature>
<gene>
    <name evidence="2" type="ORF">TBRA_LOCUS12754</name>
</gene>
<feature type="compositionally biased region" description="Polar residues" evidence="1">
    <location>
        <begin position="214"/>
        <end position="238"/>
    </location>
</feature>
<accession>A0A6H5IVG0</accession>
<name>A0A6H5IVG0_9HYME</name>